<gene>
    <name evidence="2" type="ORF">DAT39_010164</name>
</gene>
<organism evidence="2 3">
    <name type="scientific">Clarias magur</name>
    <name type="common">Asian catfish</name>
    <name type="synonym">Macropteronotus magur</name>
    <dbReference type="NCBI Taxonomy" id="1594786"/>
    <lineage>
        <taxon>Eukaryota</taxon>
        <taxon>Metazoa</taxon>
        <taxon>Chordata</taxon>
        <taxon>Craniata</taxon>
        <taxon>Vertebrata</taxon>
        <taxon>Euteleostomi</taxon>
        <taxon>Actinopterygii</taxon>
        <taxon>Neopterygii</taxon>
        <taxon>Teleostei</taxon>
        <taxon>Ostariophysi</taxon>
        <taxon>Siluriformes</taxon>
        <taxon>Clariidae</taxon>
        <taxon>Clarias</taxon>
    </lineage>
</organism>
<keyword evidence="3" id="KW-1185">Reference proteome</keyword>
<dbReference type="Proteomes" id="UP000727407">
    <property type="component" value="Unassembled WGS sequence"/>
</dbReference>
<sequence length="66" mass="7008">MEAPSASGEVPHPQSLRGGSQNCRERLNGSPGLMKVEVHASRQPPSARFRASGDLGGFDGCSRVMR</sequence>
<protein>
    <submittedName>
        <fullName evidence="2">Uncharacterized protein</fullName>
    </submittedName>
</protein>
<dbReference type="EMBL" id="QNUK01000145">
    <property type="protein sequence ID" value="KAF5900107.1"/>
    <property type="molecule type" value="Genomic_DNA"/>
</dbReference>
<evidence type="ECO:0000313" key="2">
    <source>
        <dbReference type="EMBL" id="KAF5900107.1"/>
    </source>
</evidence>
<evidence type="ECO:0000313" key="3">
    <source>
        <dbReference type="Proteomes" id="UP000727407"/>
    </source>
</evidence>
<proteinExistence type="predicted"/>
<reference evidence="2" key="1">
    <citation type="submission" date="2020-07" db="EMBL/GenBank/DDBJ databases">
        <title>Clarias magur genome sequencing, assembly and annotation.</title>
        <authorList>
            <person name="Kushwaha B."/>
            <person name="Kumar R."/>
            <person name="Das P."/>
            <person name="Joshi C.G."/>
            <person name="Kumar D."/>
            <person name="Nagpure N.S."/>
            <person name="Pandey M."/>
            <person name="Agarwal S."/>
            <person name="Srivastava S."/>
            <person name="Singh M."/>
            <person name="Sahoo L."/>
            <person name="Jayasankar P."/>
            <person name="Meher P.K."/>
            <person name="Koringa P.G."/>
            <person name="Iquebal M.A."/>
            <person name="Das S.P."/>
            <person name="Bit A."/>
            <person name="Patnaik S."/>
            <person name="Patel N."/>
            <person name="Shah T.M."/>
            <person name="Hinsu A."/>
            <person name="Jena J.K."/>
        </authorList>
    </citation>
    <scope>NUCLEOTIDE SEQUENCE</scope>
    <source>
        <strain evidence="2">CIFAMagur01</strain>
        <tissue evidence="2">Testis</tissue>
    </source>
</reference>
<dbReference type="AlphaFoldDB" id="A0A8J4X183"/>
<accession>A0A8J4X183</accession>
<name>A0A8J4X183_CLAMG</name>
<feature type="region of interest" description="Disordered" evidence="1">
    <location>
        <begin position="1"/>
        <end position="66"/>
    </location>
</feature>
<evidence type="ECO:0000256" key="1">
    <source>
        <dbReference type="SAM" id="MobiDB-lite"/>
    </source>
</evidence>
<comment type="caution">
    <text evidence="2">The sequence shown here is derived from an EMBL/GenBank/DDBJ whole genome shotgun (WGS) entry which is preliminary data.</text>
</comment>